<reference evidence="2" key="1">
    <citation type="submission" date="2021-06" db="EMBL/GenBank/DDBJ databases">
        <authorList>
            <person name="Kallberg Y."/>
            <person name="Tangrot J."/>
            <person name="Rosling A."/>
        </authorList>
    </citation>
    <scope>NUCLEOTIDE SEQUENCE</scope>
    <source>
        <strain evidence="2">MA453B</strain>
    </source>
</reference>
<feature type="compositionally biased region" description="Acidic residues" evidence="1">
    <location>
        <begin position="1"/>
        <end position="17"/>
    </location>
</feature>
<organism evidence="2 3">
    <name type="scientific">Dentiscutata erythropus</name>
    <dbReference type="NCBI Taxonomy" id="1348616"/>
    <lineage>
        <taxon>Eukaryota</taxon>
        <taxon>Fungi</taxon>
        <taxon>Fungi incertae sedis</taxon>
        <taxon>Mucoromycota</taxon>
        <taxon>Glomeromycotina</taxon>
        <taxon>Glomeromycetes</taxon>
        <taxon>Diversisporales</taxon>
        <taxon>Gigasporaceae</taxon>
        <taxon>Dentiscutata</taxon>
    </lineage>
</organism>
<feature type="region of interest" description="Disordered" evidence="1">
    <location>
        <begin position="1"/>
        <end position="42"/>
    </location>
</feature>
<comment type="caution">
    <text evidence="2">The sequence shown here is derived from an EMBL/GenBank/DDBJ whole genome shotgun (WGS) entry which is preliminary data.</text>
</comment>
<evidence type="ECO:0000256" key="1">
    <source>
        <dbReference type="SAM" id="MobiDB-lite"/>
    </source>
</evidence>
<name>A0A9N9JR62_9GLOM</name>
<evidence type="ECO:0000313" key="2">
    <source>
        <dbReference type="EMBL" id="CAG8788379.1"/>
    </source>
</evidence>
<accession>A0A9N9JR62</accession>
<evidence type="ECO:0000313" key="3">
    <source>
        <dbReference type="Proteomes" id="UP000789405"/>
    </source>
</evidence>
<feature type="compositionally biased region" description="Basic and acidic residues" evidence="1">
    <location>
        <begin position="18"/>
        <end position="31"/>
    </location>
</feature>
<proteinExistence type="predicted"/>
<dbReference type="AlphaFoldDB" id="A0A9N9JR62"/>
<sequence length="178" mass="20704">MAEINESEEDRLEESLLEESRLEESEMRESGPENELQDEASEDNDVVMLINDLPIENTPEAQELINNIKEYADLINQLVETEDILMDEGIIEMVNYEFRDDDETDDEKEELPPPPPITNTEAVDALEKVIRYQESLDVGKGFNESGLMMLQKKLKEWRYEKEQNKKQASILSFFNIID</sequence>
<keyword evidence="3" id="KW-1185">Reference proteome</keyword>
<protein>
    <submittedName>
        <fullName evidence="2">16602_t:CDS:1</fullName>
    </submittedName>
</protein>
<gene>
    <name evidence="2" type="ORF">DERYTH_LOCUS20896</name>
</gene>
<dbReference type="EMBL" id="CAJVPY010025527">
    <property type="protein sequence ID" value="CAG8788379.1"/>
    <property type="molecule type" value="Genomic_DNA"/>
</dbReference>
<dbReference type="OrthoDB" id="10496193at2759"/>
<dbReference type="Proteomes" id="UP000789405">
    <property type="component" value="Unassembled WGS sequence"/>
</dbReference>